<dbReference type="Gene3D" id="3.40.50.10490">
    <property type="entry name" value="Glucose-6-phosphate isomerase like protein, domain 1"/>
    <property type="match status" value="2"/>
</dbReference>
<dbReference type="CDD" id="cd05016">
    <property type="entry name" value="SIS_PGI_2"/>
    <property type="match status" value="1"/>
</dbReference>
<comment type="catalytic activity">
    <reaction evidence="6 7 8">
        <text>alpha-D-glucose 6-phosphate = beta-D-fructose 6-phosphate</text>
        <dbReference type="Rhea" id="RHEA:11816"/>
        <dbReference type="ChEBI" id="CHEBI:57634"/>
        <dbReference type="ChEBI" id="CHEBI:58225"/>
        <dbReference type="EC" id="5.3.1.9"/>
    </reaction>
</comment>
<evidence type="ECO:0000256" key="1">
    <source>
        <dbReference type="ARBA" id="ARBA00004926"/>
    </source>
</evidence>
<dbReference type="FunFam" id="1.10.1390.10:FF:000001">
    <property type="entry name" value="Glucose-6-phosphate isomerase"/>
    <property type="match status" value="1"/>
</dbReference>
<dbReference type="Pfam" id="PF00342">
    <property type="entry name" value="PGI"/>
    <property type="match status" value="1"/>
</dbReference>
<comment type="caution">
    <text evidence="9">The sequence shown here is derived from an EMBL/GenBank/DDBJ whole genome shotgun (WGS) entry which is preliminary data.</text>
</comment>
<keyword evidence="5 7" id="KW-0413">Isomerase</keyword>
<evidence type="ECO:0000256" key="7">
    <source>
        <dbReference type="HAMAP-Rule" id="MF_00473"/>
    </source>
</evidence>
<dbReference type="UniPathway" id="UPA00109">
    <property type="reaction ID" value="UER00181"/>
</dbReference>
<dbReference type="GO" id="GO:0048029">
    <property type="term" value="F:monosaccharide binding"/>
    <property type="evidence" value="ECO:0007669"/>
    <property type="project" value="TreeGrafter"/>
</dbReference>
<dbReference type="CDD" id="cd05015">
    <property type="entry name" value="SIS_PGI_1"/>
    <property type="match status" value="1"/>
</dbReference>
<dbReference type="InterPro" id="IPR001672">
    <property type="entry name" value="G6P_Isomerase"/>
</dbReference>
<dbReference type="UniPathway" id="UPA00138"/>
<dbReference type="PROSITE" id="PS51463">
    <property type="entry name" value="P_GLUCOSE_ISOMERASE_3"/>
    <property type="match status" value="1"/>
</dbReference>
<dbReference type="HAMAP" id="MF_00473">
    <property type="entry name" value="G6P_isomerase"/>
    <property type="match status" value="1"/>
</dbReference>
<dbReference type="EC" id="5.3.1.9" evidence="7"/>
<feature type="active site" evidence="7">
    <location>
        <position position="515"/>
    </location>
</feature>
<evidence type="ECO:0000256" key="8">
    <source>
        <dbReference type="RuleBase" id="RU000612"/>
    </source>
</evidence>
<dbReference type="Proteomes" id="UP000233782">
    <property type="component" value="Unassembled WGS sequence"/>
</dbReference>
<evidence type="ECO:0000313" key="9">
    <source>
        <dbReference type="EMBL" id="PKV75684.1"/>
    </source>
</evidence>
<dbReference type="PROSITE" id="PS00765">
    <property type="entry name" value="P_GLUCOSE_ISOMERASE_1"/>
    <property type="match status" value="1"/>
</dbReference>
<name>A0A2N3V229_9BACT</name>
<keyword evidence="10" id="KW-1185">Reference proteome</keyword>
<reference evidence="9 10" key="1">
    <citation type="submission" date="2017-12" db="EMBL/GenBank/DDBJ databases">
        <title>Genomic Encyclopedia of Type Strains, Phase III (KMG-III): the genomes of soil and plant-associated and newly described type strains.</title>
        <authorList>
            <person name="Whitman W."/>
        </authorList>
    </citation>
    <scope>NUCLEOTIDE SEQUENCE [LARGE SCALE GENOMIC DNA]</scope>
    <source>
        <strain evidence="9 10">LP43</strain>
    </source>
</reference>
<dbReference type="GO" id="GO:0004347">
    <property type="term" value="F:glucose-6-phosphate isomerase activity"/>
    <property type="evidence" value="ECO:0007669"/>
    <property type="project" value="UniProtKB-UniRule"/>
</dbReference>
<accession>A0A2N3V229</accession>
<evidence type="ECO:0000256" key="6">
    <source>
        <dbReference type="ARBA" id="ARBA00029321"/>
    </source>
</evidence>
<evidence type="ECO:0000313" key="10">
    <source>
        <dbReference type="Proteomes" id="UP000233782"/>
    </source>
</evidence>
<comment type="pathway">
    <text evidence="1 7 8">Carbohydrate degradation; glycolysis; D-glyceraldehyde 3-phosphate and glycerone phosphate from D-glucose: step 2/4.</text>
</comment>
<dbReference type="GO" id="GO:0051156">
    <property type="term" value="P:glucose 6-phosphate metabolic process"/>
    <property type="evidence" value="ECO:0007669"/>
    <property type="project" value="TreeGrafter"/>
</dbReference>
<dbReference type="RefSeq" id="WP_101442897.1">
    <property type="nucleotide sequence ID" value="NZ_PJMU01000001.1"/>
</dbReference>
<proteinExistence type="inferred from homology"/>
<evidence type="ECO:0000256" key="2">
    <source>
        <dbReference type="ARBA" id="ARBA00006604"/>
    </source>
</evidence>
<comment type="function">
    <text evidence="7">Catalyzes the reversible isomerization of glucose-6-phosphate to fructose-6-phosphate.</text>
</comment>
<dbReference type="PRINTS" id="PR00662">
    <property type="entry name" value="G6PISOMERASE"/>
</dbReference>
<dbReference type="PANTHER" id="PTHR11469">
    <property type="entry name" value="GLUCOSE-6-PHOSPHATE ISOMERASE"/>
    <property type="match status" value="1"/>
</dbReference>
<feature type="active site" description="Proton donor" evidence="7">
    <location>
        <position position="356"/>
    </location>
</feature>
<gene>
    <name evidence="7" type="primary">pgi</name>
    <name evidence="9" type="ORF">BD749_0630</name>
</gene>
<sequence length="549" mass="62311">MLHTNNPTTTNAWKKLETHYAELKHQHLRDLFKADPKRFEKFSYEVDGTLYDFSKNRITEETLNLLTELAEEMQVPAAIESMLRGDKINATEGRAVLHTALRSFTDQELLVEGENVLEEVRDVQRQMKAFCDRLHSGEWTGYTGKKVRHVVNIGIGGSHLGPQMVTEALKKYQKPDIEVHFISNVDGTDAAEVLRKVDPETTLFIIASKTFTTKETIANAHTARSWFLETAKDEAHVSKHFVALSTNTEAVSKFGIAPENTFRFWDWVGGRFSLWSAIGLSVACALGYDKFEELLRGAEAMDKHLKNTPMRQNIPVLMALLSVWYTNFFEAQSHAVLPYDQYLRLLPEYLQQLQMESNGKTAMRNGEFVNFQTQPVIWGAAGTNGQHSFFQLIHQGSVLIPSDFLAPVNSHNPIGEHHPMLLSNFFAQTEALMKGKTEDEVRDELEKKGMTGEELEQLVPHKVFEGNKPSTSIMFDLLTPFALGSLIAMYEHKTFVQGVIWNVYSFDQWGVELGKQLAGAIEEELLHNKEAQHDSSTSGLINFYRQKRK</sequence>
<dbReference type="GO" id="GO:0006094">
    <property type="term" value="P:gluconeogenesis"/>
    <property type="evidence" value="ECO:0007669"/>
    <property type="project" value="UniProtKB-UniRule"/>
</dbReference>
<dbReference type="InterPro" id="IPR046348">
    <property type="entry name" value="SIS_dom_sf"/>
</dbReference>
<dbReference type="FunFam" id="3.40.50.10490:FF:000004">
    <property type="entry name" value="Glucose-6-phosphate isomerase"/>
    <property type="match status" value="1"/>
</dbReference>
<comment type="pathway">
    <text evidence="7">Carbohydrate biosynthesis; gluconeogenesis.</text>
</comment>
<dbReference type="GO" id="GO:0005829">
    <property type="term" value="C:cytosol"/>
    <property type="evidence" value="ECO:0007669"/>
    <property type="project" value="TreeGrafter"/>
</dbReference>
<dbReference type="PANTHER" id="PTHR11469:SF1">
    <property type="entry name" value="GLUCOSE-6-PHOSPHATE ISOMERASE"/>
    <property type="match status" value="1"/>
</dbReference>
<dbReference type="GO" id="GO:0006096">
    <property type="term" value="P:glycolytic process"/>
    <property type="evidence" value="ECO:0007669"/>
    <property type="project" value="UniProtKB-UniRule"/>
</dbReference>
<evidence type="ECO:0000256" key="5">
    <source>
        <dbReference type="ARBA" id="ARBA00023235"/>
    </source>
</evidence>
<protein>
    <recommendedName>
        <fullName evidence="7">Glucose-6-phosphate isomerase</fullName>
        <shortName evidence="7">GPI</shortName>
        <ecNumber evidence="7">5.3.1.9</ecNumber>
    </recommendedName>
    <alternativeName>
        <fullName evidence="7">Phosphoglucose isomerase</fullName>
        <shortName evidence="7">PGI</shortName>
    </alternativeName>
    <alternativeName>
        <fullName evidence="7">Phosphohexose isomerase</fullName>
        <shortName evidence="7">PHI</shortName>
    </alternativeName>
</protein>
<dbReference type="Gene3D" id="1.10.1390.10">
    <property type="match status" value="1"/>
</dbReference>
<feature type="active site" evidence="7">
    <location>
        <position position="387"/>
    </location>
</feature>
<dbReference type="InterPro" id="IPR035482">
    <property type="entry name" value="SIS_PGI_2"/>
</dbReference>
<comment type="similarity">
    <text evidence="2 7 8">Belongs to the GPI family.</text>
</comment>
<keyword evidence="3 7" id="KW-0312">Gluconeogenesis</keyword>
<dbReference type="InterPro" id="IPR018189">
    <property type="entry name" value="Phosphoglucose_isomerase_CS"/>
</dbReference>
<keyword evidence="7" id="KW-0963">Cytoplasm</keyword>
<dbReference type="PROSITE" id="PS00174">
    <property type="entry name" value="P_GLUCOSE_ISOMERASE_2"/>
    <property type="match status" value="1"/>
</dbReference>
<evidence type="ECO:0000256" key="4">
    <source>
        <dbReference type="ARBA" id="ARBA00023152"/>
    </source>
</evidence>
<evidence type="ECO:0000256" key="3">
    <source>
        <dbReference type="ARBA" id="ARBA00022432"/>
    </source>
</evidence>
<dbReference type="GO" id="GO:0097367">
    <property type="term" value="F:carbohydrate derivative binding"/>
    <property type="evidence" value="ECO:0007669"/>
    <property type="project" value="InterPro"/>
</dbReference>
<dbReference type="NCBIfam" id="NF001211">
    <property type="entry name" value="PRK00179.1"/>
    <property type="match status" value="1"/>
</dbReference>
<dbReference type="OrthoDB" id="140919at2"/>
<dbReference type="SUPFAM" id="SSF53697">
    <property type="entry name" value="SIS domain"/>
    <property type="match status" value="1"/>
</dbReference>
<dbReference type="InterPro" id="IPR023096">
    <property type="entry name" value="G6P_Isomerase_C"/>
</dbReference>
<keyword evidence="4 7" id="KW-0324">Glycolysis</keyword>
<comment type="subcellular location">
    <subcellularLocation>
        <location evidence="7">Cytoplasm</location>
    </subcellularLocation>
</comment>
<dbReference type="InterPro" id="IPR035476">
    <property type="entry name" value="SIS_PGI_1"/>
</dbReference>
<dbReference type="EMBL" id="PJMU01000001">
    <property type="protein sequence ID" value="PKV75684.1"/>
    <property type="molecule type" value="Genomic_DNA"/>
</dbReference>
<dbReference type="AlphaFoldDB" id="A0A2N3V229"/>
<organism evidence="9 10">
    <name type="scientific">Pontibacter ramchanderi</name>
    <dbReference type="NCBI Taxonomy" id="1179743"/>
    <lineage>
        <taxon>Bacteria</taxon>
        <taxon>Pseudomonadati</taxon>
        <taxon>Bacteroidota</taxon>
        <taxon>Cytophagia</taxon>
        <taxon>Cytophagales</taxon>
        <taxon>Hymenobacteraceae</taxon>
        <taxon>Pontibacter</taxon>
    </lineage>
</organism>